<accession>A0AAW0U487</accession>
<organism evidence="1 2">
    <name type="scientific">Scylla paramamosain</name>
    <name type="common">Mud crab</name>
    <dbReference type="NCBI Taxonomy" id="85552"/>
    <lineage>
        <taxon>Eukaryota</taxon>
        <taxon>Metazoa</taxon>
        <taxon>Ecdysozoa</taxon>
        <taxon>Arthropoda</taxon>
        <taxon>Crustacea</taxon>
        <taxon>Multicrustacea</taxon>
        <taxon>Malacostraca</taxon>
        <taxon>Eumalacostraca</taxon>
        <taxon>Eucarida</taxon>
        <taxon>Decapoda</taxon>
        <taxon>Pleocyemata</taxon>
        <taxon>Brachyura</taxon>
        <taxon>Eubrachyura</taxon>
        <taxon>Portunoidea</taxon>
        <taxon>Portunidae</taxon>
        <taxon>Portuninae</taxon>
        <taxon>Scylla</taxon>
    </lineage>
</organism>
<dbReference type="EMBL" id="JARAKH010000021">
    <property type="protein sequence ID" value="KAK8393197.1"/>
    <property type="molecule type" value="Genomic_DNA"/>
</dbReference>
<keyword evidence="2" id="KW-1185">Reference proteome</keyword>
<dbReference type="SUPFAM" id="SSF52047">
    <property type="entry name" value="RNI-like"/>
    <property type="match status" value="1"/>
</dbReference>
<dbReference type="Proteomes" id="UP001487740">
    <property type="component" value="Unassembled WGS sequence"/>
</dbReference>
<evidence type="ECO:0000313" key="2">
    <source>
        <dbReference type="Proteomes" id="UP001487740"/>
    </source>
</evidence>
<dbReference type="Gene3D" id="3.80.10.10">
    <property type="entry name" value="Ribonuclease Inhibitor"/>
    <property type="match status" value="2"/>
</dbReference>
<name>A0AAW0U487_SCYPA</name>
<gene>
    <name evidence="1" type="ORF">O3P69_013300</name>
</gene>
<dbReference type="InterPro" id="IPR032675">
    <property type="entry name" value="LRR_dom_sf"/>
</dbReference>
<proteinExistence type="predicted"/>
<protein>
    <submittedName>
        <fullName evidence="1">Uncharacterized protein</fullName>
    </submittedName>
</protein>
<reference evidence="1 2" key="1">
    <citation type="submission" date="2023-03" db="EMBL/GenBank/DDBJ databases">
        <title>High-quality genome of Scylla paramamosain provides insights in environmental adaptation.</title>
        <authorList>
            <person name="Zhang L."/>
        </authorList>
    </citation>
    <scope>NUCLEOTIDE SEQUENCE [LARGE SCALE GENOMIC DNA]</scope>
    <source>
        <strain evidence="1">LZ_2023a</strain>
        <tissue evidence="1">Muscle</tissue>
    </source>
</reference>
<dbReference type="AlphaFoldDB" id="A0AAW0U487"/>
<sequence length="575" mass="64446">MYGVKAYLPPRPHSEDDESLERHRQWLALHWMNKDPELDKCVLEGGRGGGHSKAIMPPLLQPRQLLWSSISATSSMVLTQVLTMPDHAKEAKIRLLLHQVLPPILLQNVLNCVLHQLAVHHPLSTSPSIISCLLRILAHPNITKLQLSDLSFAGTVELEALDKVESTLIQLLPSFGCLTHLDLSTHGQKVTLPSCSSGVLEAVGHCCPKLLLLNLNHNNRVTSEGLLHLYPGEQRPGCLKLEQIFIQDCGAEPEDVAMLLHFFPALRLVGFRELGTSLQILHSQPRWFRGKRRRRPHHYRLQLTHVDNTLSRVQRCDGEIVDFLVESCPDVENLKIRVCDEDVGQLDRLGQLQHLELRFYTGIHHPIGTTTVNYLTGPGGAGLVSLTIFCHRLHAYHVATIAKSCPNLIKLYFYANMAVADVSLSSHINNMQKLEVLSLRLGHDELTMSPTACDLLLFLVKGVHHLQELYLLVRSLGVTHNFIAALLATNSLPSLKVFIADAPRRTLAAPMLELNIETAYLIINTCPNLQILGNLICWNITPEEVAELQAMKRLCNFDLTILYKHSNKINDKFTN</sequence>
<evidence type="ECO:0000313" key="1">
    <source>
        <dbReference type="EMBL" id="KAK8393197.1"/>
    </source>
</evidence>
<comment type="caution">
    <text evidence="1">The sequence shown here is derived from an EMBL/GenBank/DDBJ whole genome shotgun (WGS) entry which is preliminary data.</text>
</comment>